<dbReference type="CDD" id="cd00051">
    <property type="entry name" value="EFh"/>
    <property type="match status" value="1"/>
</dbReference>
<evidence type="ECO:0000256" key="3">
    <source>
        <dbReference type="ARBA" id="ARBA00022837"/>
    </source>
</evidence>
<evidence type="ECO:0000313" key="6">
    <source>
        <dbReference type="EMBL" id="EEY59531.1"/>
    </source>
</evidence>
<dbReference type="KEGG" id="pif:PITG_12097"/>
<dbReference type="SUPFAM" id="SSF47473">
    <property type="entry name" value="EF-hand"/>
    <property type="match status" value="1"/>
</dbReference>
<dbReference type="InterPro" id="IPR002048">
    <property type="entry name" value="EF_hand_dom"/>
</dbReference>
<dbReference type="EMBL" id="DS028141">
    <property type="protein sequence ID" value="EEY59531.1"/>
    <property type="molecule type" value="Genomic_DNA"/>
</dbReference>
<dbReference type="GO" id="GO:0005509">
    <property type="term" value="F:calcium ion binding"/>
    <property type="evidence" value="ECO:0007669"/>
    <property type="project" value="InterPro"/>
</dbReference>
<dbReference type="Pfam" id="PF13499">
    <property type="entry name" value="EF-hand_7"/>
    <property type="match status" value="1"/>
</dbReference>
<feature type="region of interest" description="Disordered" evidence="4">
    <location>
        <begin position="81"/>
        <end position="132"/>
    </location>
</feature>
<evidence type="ECO:0000259" key="5">
    <source>
        <dbReference type="PROSITE" id="PS50222"/>
    </source>
</evidence>
<feature type="compositionally biased region" description="Basic residues" evidence="4">
    <location>
        <begin position="101"/>
        <end position="112"/>
    </location>
</feature>
<evidence type="ECO:0000256" key="4">
    <source>
        <dbReference type="SAM" id="MobiDB-lite"/>
    </source>
</evidence>
<organism evidence="6 7">
    <name type="scientific">Phytophthora infestans (strain T30-4)</name>
    <name type="common">Potato late blight agent</name>
    <dbReference type="NCBI Taxonomy" id="403677"/>
    <lineage>
        <taxon>Eukaryota</taxon>
        <taxon>Sar</taxon>
        <taxon>Stramenopiles</taxon>
        <taxon>Oomycota</taxon>
        <taxon>Peronosporomycetes</taxon>
        <taxon>Peronosporales</taxon>
        <taxon>Peronosporaceae</taxon>
        <taxon>Phytophthora</taxon>
    </lineage>
</organism>
<dbReference type="HOGENOM" id="CLU_522242_0_0_1"/>
<protein>
    <recommendedName>
        <fullName evidence="5">EF-hand domain-containing protein</fullName>
    </recommendedName>
</protein>
<feature type="domain" description="EF-hand" evidence="5">
    <location>
        <begin position="293"/>
        <end position="328"/>
    </location>
</feature>
<dbReference type="eggNOG" id="ENOG502QVQB">
    <property type="taxonomic scope" value="Eukaryota"/>
</dbReference>
<dbReference type="PROSITE" id="PS00018">
    <property type="entry name" value="EF_HAND_1"/>
    <property type="match status" value="1"/>
</dbReference>
<accession>D0NJ13</accession>
<dbReference type="GeneID" id="9473109"/>
<feature type="region of interest" description="Disordered" evidence="4">
    <location>
        <begin position="357"/>
        <end position="393"/>
    </location>
</feature>
<evidence type="ECO:0000256" key="1">
    <source>
        <dbReference type="ARBA" id="ARBA00009753"/>
    </source>
</evidence>
<dbReference type="SMART" id="SM00054">
    <property type="entry name" value="EFh"/>
    <property type="match status" value="2"/>
</dbReference>
<dbReference type="OrthoDB" id="191686at2759"/>
<reference evidence="7" key="1">
    <citation type="journal article" date="2009" name="Nature">
        <title>Genome sequence and analysis of the Irish potato famine pathogen Phytophthora infestans.</title>
        <authorList>
            <consortium name="The Broad Institute Genome Sequencing Platform"/>
            <person name="Haas B.J."/>
            <person name="Kamoun S."/>
            <person name="Zody M.C."/>
            <person name="Jiang R.H."/>
            <person name="Handsaker R.E."/>
            <person name="Cano L.M."/>
            <person name="Grabherr M."/>
            <person name="Kodira C.D."/>
            <person name="Raffaele S."/>
            <person name="Torto-Alalibo T."/>
            <person name="Bozkurt T.O."/>
            <person name="Ah-Fong A.M."/>
            <person name="Alvarado L."/>
            <person name="Anderson V.L."/>
            <person name="Armstrong M.R."/>
            <person name="Avrova A."/>
            <person name="Baxter L."/>
            <person name="Beynon J."/>
            <person name="Boevink P.C."/>
            <person name="Bollmann S.R."/>
            <person name="Bos J.I."/>
            <person name="Bulone V."/>
            <person name="Cai G."/>
            <person name="Cakir C."/>
            <person name="Carrington J.C."/>
            <person name="Chawner M."/>
            <person name="Conti L."/>
            <person name="Costanzo S."/>
            <person name="Ewan R."/>
            <person name="Fahlgren N."/>
            <person name="Fischbach M.A."/>
            <person name="Fugelstad J."/>
            <person name="Gilroy E.M."/>
            <person name="Gnerre S."/>
            <person name="Green P.J."/>
            <person name="Grenville-Briggs L.J."/>
            <person name="Griffith J."/>
            <person name="Grunwald N.J."/>
            <person name="Horn K."/>
            <person name="Horner N.R."/>
            <person name="Hu C.H."/>
            <person name="Huitema E."/>
            <person name="Jeong D.H."/>
            <person name="Jones A.M."/>
            <person name="Jones J.D."/>
            <person name="Jones R.W."/>
            <person name="Karlsson E.K."/>
            <person name="Kunjeti S.G."/>
            <person name="Lamour K."/>
            <person name="Liu Z."/>
            <person name="Ma L."/>
            <person name="Maclean D."/>
            <person name="Chibucos M.C."/>
            <person name="McDonald H."/>
            <person name="McWalters J."/>
            <person name="Meijer H.J."/>
            <person name="Morgan W."/>
            <person name="Morris P.F."/>
            <person name="Munro C.A."/>
            <person name="O'Neill K."/>
            <person name="Ospina-Giraldo M."/>
            <person name="Pinzon A."/>
            <person name="Pritchard L."/>
            <person name="Ramsahoye B."/>
            <person name="Ren Q."/>
            <person name="Restrepo S."/>
            <person name="Roy S."/>
            <person name="Sadanandom A."/>
            <person name="Savidor A."/>
            <person name="Schornack S."/>
            <person name="Schwartz D.C."/>
            <person name="Schumann U.D."/>
            <person name="Schwessinger B."/>
            <person name="Seyer L."/>
            <person name="Sharpe T."/>
            <person name="Silvar C."/>
            <person name="Song J."/>
            <person name="Studholme D.J."/>
            <person name="Sykes S."/>
            <person name="Thines M."/>
            <person name="van de Vondervoort P.J."/>
            <person name="Phuntumart V."/>
            <person name="Wawra S."/>
            <person name="Weide R."/>
            <person name="Win J."/>
            <person name="Young C."/>
            <person name="Zhou S."/>
            <person name="Fry W."/>
            <person name="Meyers B.C."/>
            <person name="van West P."/>
            <person name="Ristaino J."/>
            <person name="Govers F."/>
            <person name="Birch P.R."/>
            <person name="Whisson S.C."/>
            <person name="Judelson H.S."/>
            <person name="Nusbaum C."/>
        </authorList>
    </citation>
    <scope>NUCLEOTIDE SEQUENCE [LARGE SCALE GENOMIC DNA]</scope>
    <source>
        <strain evidence="7">T30-4</strain>
    </source>
</reference>
<comment type="similarity">
    <text evidence="1">Belongs to the parvalbumin family.</text>
</comment>
<dbReference type="Gene3D" id="1.10.238.10">
    <property type="entry name" value="EF-hand"/>
    <property type="match status" value="1"/>
</dbReference>
<dbReference type="PROSITE" id="PS50222">
    <property type="entry name" value="EF_HAND_2"/>
    <property type="match status" value="1"/>
</dbReference>
<evidence type="ECO:0000256" key="2">
    <source>
        <dbReference type="ARBA" id="ARBA00022723"/>
    </source>
</evidence>
<proteinExistence type="inferred from homology"/>
<dbReference type="VEuPathDB" id="FungiDB:PITG_12097"/>
<name>D0NJ13_PHYIT</name>
<sequence>MGTFLMLLKVRYIEGTPVLSTASSSSTDTVILEYDAANEVTGHLEARTMPSLRVMCEASRRPDQAAIGACTADGQLPAMHNVSGSARGIDNANEEDDIPYRRRSTRPQKPTKRAAESRLQSRKRKDDAGLQRASGRSAQLFLTSREARLSIDMLYEQDAVIPNAEGSENSVDIQTTLLSVTIQTRNLATNHFVARTRPSCWRSCCGILMGQLDLCYSNASDNASSIRDQLVLQPRTNFGRHRALHHCGASDLPQERHTFRLAHKDCSGKIDADEVADMLENIFGQTSAVTQRKIHKHVEEFIRVVDKDTSRLVSFKDFVEALKNDPQLAMVVYTRHKPMTSTLAARREHVLAAFNENGGDSEDVSESDEPKVVNVGSGDKIQPKLPRRNRSPYQASSVEKGKIVWSAASSAPAMCRDHDVLNVEEFTSSDIAAQMKTADVEWLLEEHRYEKSLVQAVEERRFATLEDAVANELQDPGCGVDGQGHVQTVYVHGLGTLDNEVVGKYETDGYDGDFQYASTTQR</sequence>
<dbReference type="PANTHER" id="PTHR11653:SF10">
    <property type="entry name" value="EF-HAND DOMAIN-CONTAINING PROTEIN"/>
    <property type="match status" value="1"/>
</dbReference>
<dbReference type="STRING" id="403677.D0NJ13"/>
<evidence type="ECO:0000313" key="7">
    <source>
        <dbReference type="Proteomes" id="UP000006643"/>
    </source>
</evidence>
<dbReference type="InterPro" id="IPR018247">
    <property type="entry name" value="EF_Hand_1_Ca_BS"/>
</dbReference>
<keyword evidence="7" id="KW-1185">Reference proteome</keyword>
<dbReference type="Proteomes" id="UP000006643">
    <property type="component" value="Unassembled WGS sequence"/>
</dbReference>
<dbReference type="RefSeq" id="XP_002900724.1">
    <property type="nucleotide sequence ID" value="XM_002900678.1"/>
</dbReference>
<dbReference type="InParanoid" id="D0NJ13"/>
<dbReference type="PANTHER" id="PTHR11653">
    <property type="entry name" value="PARVALBUMIN ALPHA"/>
    <property type="match status" value="1"/>
</dbReference>
<dbReference type="InterPro" id="IPR008080">
    <property type="entry name" value="Parvalbumin"/>
</dbReference>
<gene>
    <name evidence="6" type="ORF">PITG_12097</name>
</gene>
<dbReference type="InterPro" id="IPR011992">
    <property type="entry name" value="EF-hand-dom_pair"/>
</dbReference>
<dbReference type="AlphaFoldDB" id="D0NJ13"/>
<keyword evidence="3" id="KW-0106">Calcium</keyword>
<keyword evidence="2" id="KW-0479">Metal-binding</keyword>